<dbReference type="RefSeq" id="WP_124973281.1">
    <property type="nucleotide sequence ID" value="NZ_BDQK01000017.1"/>
</dbReference>
<keyword evidence="2" id="KW-0732">Signal</keyword>
<feature type="domain" description="Transglycosylase SLT" evidence="4">
    <location>
        <begin position="573"/>
        <end position="682"/>
    </location>
</feature>
<dbReference type="InterPro" id="IPR023346">
    <property type="entry name" value="Lysozyme-like_dom_sf"/>
</dbReference>
<dbReference type="GO" id="GO:0008933">
    <property type="term" value="F:peptidoglycan lytic transglycosylase activity"/>
    <property type="evidence" value="ECO:0007669"/>
    <property type="project" value="InterPro"/>
</dbReference>
<dbReference type="OrthoDB" id="9815002at2"/>
<evidence type="ECO:0000313" key="5">
    <source>
        <dbReference type="EMBL" id="GBF82727.1"/>
    </source>
</evidence>
<evidence type="ECO:0000313" key="6">
    <source>
        <dbReference type="Proteomes" id="UP000287247"/>
    </source>
</evidence>
<comment type="caution">
    <text evidence="5">The sequence shown here is derived from an EMBL/GenBank/DDBJ whole genome shotgun (WGS) entry which is preliminary data.</text>
</comment>
<dbReference type="EMBL" id="BDQK01000017">
    <property type="protein sequence ID" value="GBF82727.1"/>
    <property type="molecule type" value="Genomic_DNA"/>
</dbReference>
<dbReference type="Pfam" id="PF13174">
    <property type="entry name" value="TPR_6"/>
    <property type="match status" value="2"/>
</dbReference>
<dbReference type="InterPro" id="IPR008258">
    <property type="entry name" value="Transglycosylase_SLT_dom_1"/>
</dbReference>
<dbReference type="PANTHER" id="PTHR37423:SF5">
    <property type="entry name" value="SOLUBLE LYTIC MUREIN TRANSGLYCOSYLASE"/>
    <property type="match status" value="1"/>
</dbReference>
<feature type="transmembrane region" description="Helical" evidence="3">
    <location>
        <begin position="12"/>
        <end position="32"/>
    </location>
</feature>
<dbReference type="GO" id="GO:0000270">
    <property type="term" value="P:peptidoglycan metabolic process"/>
    <property type="evidence" value="ECO:0007669"/>
    <property type="project" value="InterPro"/>
</dbReference>
<organism evidence="5 6">
    <name type="scientific">Aphanothece sacrum FPU1</name>
    <dbReference type="NCBI Taxonomy" id="1920663"/>
    <lineage>
        <taxon>Bacteria</taxon>
        <taxon>Bacillati</taxon>
        <taxon>Cyanobacteriota</taxon>
        <taxon>Cyanophyceae</taxon>
        <taxon>Oscillatoriophycideae</taxon>
        <taxon>Chroococcales</taxon>
        <taxon>Aphanothecaceae</taxon>
        <taxon>Aphanothece</taxon>
    </lineage>
</organism>
<accession>A0A401INA6</accession>
<dbReference type="CDD" id="cd13401">
    <property type="entry name" value="Slt70-like"/>
    <property type="match status" value="1"/>
</dbReference>
<name>A0A401INA6_APHSA</name>
<dbReference type="InterPro" id="IPR011990">
    <property type="entry name" value="TPR-like_helical_dom_sf"/>
</dbReference>
<dbReference type="Proteomes" id="UP000287247">
    <property type="component" value="Unassembled WGS sequence"/>
</dbReference>
<reference evidence="6" key="1">
    <citation type="submission" date="2017-05" db="EMBL/GenBank/DDBJ databases">
        <title>Physiological properties and genetic analysis related to exopolysaccharide production of fresh-water unicellular cyanobacterium Aphanothece sacrum, Suizenji Nori, that has been cultured as a food source in Japan.</title>
        <authorList>
            <person name="Kanesaki Y."/>
            <person name="Yoshikawa S."/>
            <person name="Ohki K."/>
        </authorList>
    </citation>
    <scope>NUCLEOTIDE SEQUENCE [LARGE SCALE GENOMIC DNA]</scope>
    <source>
        <strain evidence="6">FPU1</strain>
    </source>
</reference>
<keyword evidence="3" id="KW-0812">Transmembrane</keyword>
<sequence>MVKPLKKNTPLIIGSGIVAIAVLGTLATVFVAPKAVGWLEERQQAKIEKTLQEDSQKPSVVLTFAELPPEKRDTKLQEIAASETLSLERSRARYLLAMDLLKKYEGGPALKQLEGLDTEYPVLAPYILLKRGRGYELTNELAKAQETWQELLKNYPDVLVTAEALYKLGKDDPQYWDQAITKFPGHPQTQAIIRQSLKENPKQPKLLLLLAQYAILDPGTNPIRDRLVKGFAPQLTPENWQIIADGYWATEEYQKAAIAYQKAPRTPENLYRRARGEQLQPKNQNAAKIAYQELITTFPDAPQTALGLKRLAKISPPETAISYLDQIVQNFPQDAPDALVEKAKLFDKLNRKAQAAEIRQNLLSQYPKADATAEYRWAVARKAADKGDIKQAWTWAQPIATNNPDSSVSPKSAFWVGKWAQQSGYSKEAQAAFEYVVARHPQSYYAWRSAVQLGWNVGNFNNVRQITPTVTKPDTRPLPPGGSDIFQELYRLGQDGDAITLFQAEIGDRTELNVNEAFTDALLKLIQGKNLQGINQVWNLKHKDKPEDETQWQELRQTDEYWHALFPFPFYQTIINWAERRKLNPLLVTSLIRQESRFEPEIKSPVGATGLMQVMPATGEWVANKISLNNYSLTNPNDNVNLGTWYFDHTHEEYSNNSLLAVASYNAGPGNVSKWIKRYNVSDPDVFIEKIPFKETKGYVESVFGNYWNYLRIYNPDIAQLLTKYGQQNSAK</sequence>
<dbReference type="PROSITE" id="PS00922">
    <property type="entry name" value="TRANSGLYCOSYLASE"/>
    <property type="match status" value="1"/>
</dbReference>
<protein>
    <recommendedName>
        <fullName evidence="4">Transglycosylase SLT domain-containing protein</fullName>
    </recommendedName>
</protein>
<evidence type="ECO:0000259" key="4">
    <source>
        <dbReference type="Pfam" id="PF01464"/>
    </source>
</evidence>
<evidence type="ECO:0000256" key="2">
    <source>
        <dbReference type="ARBA" id="ARBA00022729"/>
    </source>
</evidence>
<proteinExistence type="inferred from homology"/>
<keyword evidence="6" id="KW-1185">Reference proteome</keyword>
<evidence type="ECO:0000256" key="1">
    <source>
        <dbReference type="ARBA" id="ARBA00007734"/>
    </source>
</evidence>
<dbReference type="InterPro" id="IPR019734">
    <property type="entry name" value="TPR_rpt"/>
</dbReference>
<dbReference type="Gene3D" id="1.10.530.10">
    <property type="match status" value="1"/>
</dbReference>
<dbReference type="GO" id="GO:0042597">
    <property type="term" value="C:periplasmic space"/>
    <property type="evidence" value="ECO:0007669"/>
    <property type="project" value="InterPro"/>
</dbReference>
<dbReference type="Gene3D" id="1.25.40.10">
    <property type="entry name" value="Tetratricopeptide repeat domain"/>
    <property type="match status" value="3"/>
</dbReference>
<dbReference type="InterPro" id="IPR008939">
    <property type="entry name" value="Lytic_TGlycosylase_superhlx_U"/>
</dbReference>
<keyword evidence="3" id="KW-1133">Transmembrane helix</keyword>
<keyword evidence="3" id="KW-0472">Membrane</keyword>
<dbReference type="GO" id="GO:0004553">
    <property type="term" value="F:hydrolase activity, hydrolyzing O-glycosyl compounds"/>
    <property type="evidence" value="ECO:0007669"/>
    <property type="project" value="InterPro"/>
</dbReference>
<evidence type="ECO:0000256" key="3">
    <source>
        <dbReference type="SAM" id="Phobius"/>
    </source>
</evidence>
<dbReference type="GO" id="GO:0016020">
    <property type="term" value="C:membrane"/>
    <property type="evidence" value="ECO:0007669"/>
    <property type="project" value="InterPro"/>
</dbReference>
<dbReference type="SUPFAM" id="SSF53955">
    <property type="entry name" value="Lysozyme-like"/>
    <property type="match status" value="1"/>
</dbReference>
<dbReference type="Pfam" id="PF01464">
    <property type="entry name" value="SLT"/>
    <property type="match status" value="1"/>
</dbReference>
<gene>
    <name evidence="5" type="ORF">AsFPU1_4161</name>
</gene>
<dbReference type="InterPro" id="IPR000189">
    <property type="entry name" value="Transglyc_AS"/>
</dbReference>
<dbReference type="SUPFAM" id="SSF48435">
    <property type="entry name" value="Bacterial muramidases"/>
    <property type="match status" value="1"/>
</dbReference>
<dbReference type="PANTHER" id="PTHR37423">
    <property type="entry name" value="SOLUBLE LYTIC MUREIN TRANSGLYCOSYLASE-RELATED"/>
    <property type="match status" value="1"/>
</dbReference>
<comment type="similarity">
    <text evidence="1">Belongs to the transglycosylase Slt family.</text>
</comment>
<dbReference type="AlphaFoldDB" id="A0A401INA6"/>